<dbReference type="InterPro" id="IPR004843">
    <property type="entry name" value="Calcineurin-like_PHP"/>
</dbReference>
<keyword evidence="1" id="KW-0479">Metal-binding</keyword>
<evidence type="ECO:0000256" key="1">
    <source>
        <dbReference type="ARBA" id="ARBA00022723"/>
    </source>
</evidence>
<evidence type="ECO:0000313" key="7">
    <source>
        <dbReference type="Proteomes" id="UP000031121"/>
    </source>
</evidence>
<evidence type="ECO:0000259" key="5">
    <source>
        <dbReference type="Pfam" id="PF00149"/>
    </source>
</evidence>
<dbReference type="EMBL" id="CP009302">
    <property type="protein sequence ID" value="AJC11757.1"/>
    <property type="molecule type" value="Genomic_DNA"/>
</dbReference>
<dbReference type="AlphaFoldDB" id="A0A0A8B9D9"/>
<protein>
    <recommendedName>
        <fullName evidence="5">Calcineurin-like phosphoesterase domain-containing protein</fullName>
    </recommendedName>
</protein>
<dbReference type="KEGG" id="cbac:JI75_02835"/>
<evidence type="ECO:0000256" key="4">
    <source>
        <dbReference type="ARBA" id="ARBA00025742"/>
    </source>
</evidence>
<dbReference type="Pfam" id="PF00149">
    <property type="entry name" value="Metallophos"/>
    <property type="match status" value="1"/>
</dbReference>
<dbReference type="InterPro" id="IPR029052">
    <property type="entry name" value="Metallo-depent_PP-like"/>
</dbReference>
<gene>
    <name evidence="6" type="ORF">JI75_02835</name>
</gene>
<organism evidence="6 7">
    <name type="scientific">Berryella intestinalis</name>
    <dbReference type="NCBI Taxonomy" id="1531429"/>
    <lineage>
        <taxon>Bacteria</taxon>
        <taxon>Bacillati</taxon>
        <taxon>Actinomycetota</taxon>
        <taxon>Coriobacteriia</taxon>
        <taxon>Eggerthellales</taxon>
        <taxon>Eggerthellaceae</taxon>
        <taxon>Berryella</taxon>
    </lineage>
</organism>
<dbReference type="InterPro" id="IPR050884">
    <property type="entry name" value="CNP_phosphodiesterase-III"/>
</dbReference>
<dbReference type="OrthoDB" id="1645838at2"/>
<proteinExistence type="inferred from homology"/>
<dbReference type="PANTHER" id="PTHR42988:SF2">
    <property type="entry name" value="CYCLIC NUCLEOTIDE PHOSPHODIESTERASE CBUA0032-RELATED"/>
    <property type="match status" value="1"/>
</dbReference>
<evidence type="ECO:0000256" key="3">
    <source>
        <dbReference type="ARBA" id="ARBA00023004"/>
    </source>
</evidence>
<dbReference type="GO" id="GO:0046872">
    <property type="term" value="F:metal ion binding"/>
    <property type="evidence" value="ECO:0007669"/>
    <property type="project" value="UniProtKB-KW"/>
</dbReference>
<keyword evidence="3" id="KW-0408">Iron</keyword>
<comment type="similarity">
    <text evidence="4">Belongs to the cyclic nucleotide phosphodiesterase class-III family.</text>
</comment>
<dbReference type="SUPFAM" id="SSF56300">
    <property type="entry name" value="Metallo-dependent phosphatases"/>
    <property type="match status" value="1"/>
</dbReference>
<evidence type="ECO:0000256" key="2">
    <source>
        <dbReference type="ARBA" id="ARBA00022801"/>
    </source>
</evidence>
<reference evidence="7" key="1">
    <citation type="submission" date="2014-08" db="EMBL/GenBank/DDBJ databases">
        <title>Coriobacteriaceae sp. complete genome.</title>
        <authorList>
            <person name="Looft T."/>
            <person name="Bayles D.O."/>
            <person name="Stanton T.B."/>
        </authorList>
    </citation>
    <scope>NUCLEOTIDE SEQUENCE [LARGE SCALE GENOMIC DNA]</scope>
    <source>
        <strain evidence="7">68-1-3</strain>
    </source>
</reference>
<dbReference type="RefSeq" id="WP_039688567.1">
    <property type="nucleotide sequence ID" value="NZ_CP009302.1"/>
</dbReference>
<keyword evidence="2" id="KW-0378">Hydrolase</keyword>
<accession>A0A0A8B9D9</accession>
<dbReference type="STRING" id="1531429.JI75_02835"/>
<dbReference type="GO" id="GO:0016787">
    <property type="term" value="F:hydrolase activity"/>
    <property type="evidence" value="ECO:0007669"/>
    <property type="project" value="UniProtKB-KW"/>
</dbReference>
<dbReference type="HOGENOM" id="CLU_054708_1_0_11"/>
<evidence type="ECO:0000313" key="6">
    <source>
        <dbReference type="EMBL" id="AJC11757.1"/>
    </source>
</evidence>
<name>A0A0A8B9D9_9ACTN</name>
<keyword evidence="7" id="KW-1185">Reference proteome</keyword>
<sequence length="271" mass="30697">MNSDQQLRTAPTDRFFIMSDTHVSLAKPYRAKRLERVVSKALELQPDSTVVIVGDFTDYGMPWEYRLVARAARRAGLQRDRLVLALGNHECRLPRFTWSLSRFARHVGSEAPYRDLTVGRTHLILLAGDEKPQRWDGCRISDNQLEWLDRMLSDDEERGSAPLVFNHEPLFDTVEGSLAHHGSGRSIENDADLRAVLDRHPGAYVFTGHSHFPLGTRRIGVGPTFANTGAIAYDDGYGREFAQGWFVSVDEYGVSLRGYDFIEEAWIDGCR</sequence>
<feature type="domain" description="Calcineurin-like phosphoesterase" evidence="5">
    <location>
        <begin position="14"/>
        <end position="212"/>
    </location>
</feature>
<dbReference type="Gene3D" id="3.60.21.10">
    <property type="match status" value="1"/>
</dbReference>
<reference evidence="6 7" key="2">
    <citation type="journal article" date="2015" name="Genome Announc.">
        <title>Complete Genome Sequence of Coriobacteriaceae Strain 68-1-3, a Novel Mucus-Degrading Isolate from the Swine Intestinal Tract.</title>
        <authorList>
            <person name="Looft T."/>
            <person name="Bayles D.O."/>
            <person name="Alt D.P."/>
            <person name="Stanton T.B."/>
        </authorList>
    </citation>
    <scope>NUCLEOTIDE SEQUENCE [LARGE SCALE GENOMIC DNA]</scope>
    <source>
        <strain evidence="6 7">68-1-3</strain>
    </source>
</reference>
<dbReference type="PANTHER" id="PTHR42988">
    <property type="entry name" value="PHOSPHOHYDROLASE"/>
    <property type="match status" value="1"/>
</dbReference>
<dbReference type="Proteomes" id="UP000031121">
    <property type="component" value="Chromosome"/>
</dbReference>